<dbReference type="EMBL" id="CM046117">
    <property type="protein sequence ID" value="KAI8436631.1"/>
    <property type="molecule type" value="Genomic_DNA"/>
</dbReference>
<dbReference type="Proteomes" id="UP001064048">
    <property type="component" value="Chromosome 17"/>
</dbReference>
<reference evidence="1 2" key="1">
    <citation type="journal article" date="2022" name="Genome Biol. Evol.">
        <title>The Spruce Budworm Genome: Reconstructing the Evolutionary History of Antifreeze Proteins.</title>
        <authorList>
            <person name="Beliveau C."/>
            <person name="Gagne P."/>
            <person name="Picq S."/>
            <person name="Vernygora O."/>
            <person name="Keeling C.I."/>
            <person name="Pinkney K."/>
            <person name="Doucet D."/>
            <person name="Wen F."/>
            <person name="Johnston J.S."/>
            <person name="Maaroufi H."/>
            <person name="Boyle B."/>
            <person name="Laroche J."/>
            <person name="Dewar K."/>
            <person name="Juretic N."/>
            <person name="Blackburn G."/>
            <person name="Nisole A."/>
            <person name="Brunet B."/>
            <person name="Brandao M."/>
            <person name="Lumley L."/>
            <person name="Duan J."/>
            <person name="Quan G."/>
            <person name="Lucarotti C.J."/>
            <person name="Roe A.D."/>
            <person name="Sperling F.A.H."/>
            <person name="Levesque R.C."/>
            <person name="Cusson M."/>
        </authorList>
    </citation>
    <scope>NUCLEOTIDE SEQUENCE [LARGE SCALE GENOMIC DNA]</scope>
    <source>
        <strain evidence="1">Glfc:IPQL:Cfum</strain>
    </source>
</reference>
<evidence type="ECO:0000313" key="2">
    <source>
        <dbReference type="Proteomes" id="UP001064048"/>
    </source>
</evidence>
<evidence type="ECO:0000313" key="1">
    <source>
        <dbReference type="EMBL" id="KAI8436631.1"/>
    </source>
</evidence>
<keyword evidence="2" id="KW-1185">Reference proteome</keyword>
<name>A0ACC0KJC1_CHOFU</name>
<accession>A0ACC0KJC1</accession>
<protein>
    <submittedName>
        <fullName evidence="1">Uncharacterized protein</fullName>
    </submittedName>
</protein>
<gene>
    <name evidence="1" type="ORF">MSG28_010131</name>
</gene>
<proteinExistence type="predicted"/>
<organism evidence="1 2">
    <name type="scientific">Choristoneura fumiferana</name>
    <name type="common">Spruce budworm moth</name>
    <name type="synonym">Archips fumiferana</name>
    <dbReference type="NCBI Taxonomy" id="7141"/>
    <lineage>
        <taxon>Eukaryota</taxon>
        <taxon>Metazoa</taxon>
        <taxon>Ecdysozoa</taxon>
        <taxon>Arthropoda</taxon>
        <taxon>Hexapoda</taxon>
        <taxon>Insecta</taxon>
        <taxon>Pterygota</taxon>
        <taxon>Neoptera</taxon>
        <taxon>Endopterygota</taxon>
        <taxon>Lepidoptera</taxon>
        <taxon>Glossata</taxon>
        <taxon>Ditrysia</taxon>
        <taxon>Tortricoidea</taxon>
        <taxon>Tortricidae</taxon>
        <taxon>Tortricinae</taxon>
        <taxon>Choristoneura</taxon>
    </lineage>
</organism>
<sequence>MESDEAFSEFSEPEIKFPPTYKFNIGTDEYDMNWMGSYSVSQKTKSNQYRIRHGFVRSLIEKPRASRGIRMRSALVAPTSLTVEDSSPQMSTADGVADAASADSSETFSNYTEKTIKFVLNNQKWYIGDSEYRMECILSQDVEIHPNDWIGIYDASFHNLDDYIAYEYMAKVHRPDIQPVHVAPGTRVVILSFPVGSGVRIPGFYRFIYFSQPNSDVRSVLGVSSPFEASFKSDESEPWAQATTAPTTPKPSSAATDVFTDFTGLDVANLSRHFSHDLSID</sequence>
<comment type="caution">
    <text evidence="1">The sequence shown here is derived from an EMBL/GenBank/DDBJ whole genome shotgun (WGS) entry which is preliminary data.</text>
</comment>